<feature type="chain" id="PRO_5009908660" evidence="1">
    <location>
        <begin position="20"/>
        <end position="149"/>
    </location>
</feature>
<sequence>MKKFSLIAICLLVAFTSSAFNLSNDRYVPASELPKNGKTLISTYFKDQNILTVEKDWSEYEVILNNGVKIEFDSKGQWKDIDSNHTTLPRDILNLLPKKAIGYINQNYADWQISEIKKERYGYQIELVNAGGDIDLKFNSKGEIVKVDY</sequence>
<name>A0A1M4ZVW6_9BACT</name>
<protein>
    <submittedName>
        <fullName evidence="3">Putative beta-lactamase-inhibitor-like, PepSY-like</fullName>
    </submittedName>
</protein>
<evidence type="ECO:0000313" key="3">
    <source>
        <dbReference type="EMBL" id="SHF21967.1"/>
    </source>
</evidence>
<feature type="domain" description="Putative beta-lactamase-inhibitor-like PepSY-like" evidence="2">
    <location>
        <begin position="59"/>
        <end position="145"/>
    </location>
</feature>
<dbReference type="Proteomes" id="UP000184480">
    <property type="component" value="Unassembled WGS sequence"/>
</dbReference>
<proteinExistence type="predicted"/>
<keyword evidence="1" id="KW-0732">Signal</keyword>
<dbReference type="Pfam" id="PF11396">
    <property type="entry name" value="PepSY_like"/>
    <property type="match status" value="1"/>
</dbReference>
<dbReference type="EMBL" id="FQUC01000004">
    <property type="protein sequence ID" value="SHF21967.1"/>
    <property type="molecule type" value="Genomic_DNA"/>
</dbReference>
<dbReference type="RefSeq" id="WP_062182003.1">
    <property type="nucleotide sequence ID" value="NZ_BBXL01000015.1"/>
</dbReference>
<dbReference type="OrthoDB" id="997012at2"/>
<evidence type="ECO:0000259" key="2">
    <source>
        <dbReference type="Pfam" id="PF11396"/>
    </source>
</evidence>
<gene>
    <name evidence="3" type="ORF">SAMN05444362_104204</name>
</gene>
<dbReference type="AlphaFoldDB" id="A0A1M4ZVW6"/>
<reference evidence="4" key="1">
    <citation type="submission" date="2016-11" db="EMBL/GenBank/DDBJ databases">
        <authorList>
            <person name="Varghese N."/>
            <person name="Submissions S."/>
        </authorList>
    </citation>
    <scope>NUCLEOTIDE SEQUENCE [LARGE SCALE GENOMIC DNA]</scope>
    <source>
        <strain evidence="4">DSM 27370</strain>
    </source>
</reference>
<evidence type="ECO:0000313" key="4">
    <source>
        <dbReference type="Proteomes" id="UP000184480"/>
    </source>
</evidence>
<dbReference type="InterPro" id="IPR021533">
    <property type="entry name" value="PepSY-like"/>
</dbReference>
<accession>A0A1M4ZVW6</accession>
<organism evidence="3 4">
    <name type="scientific">Dysgonomonas macrotermitis</name>
    <dbReference type="NCBI Taxonomy" id="1346286"/>
    <lineage>
        <taxon>Bacteria</taxon>
        <taxon>Pseudomonadati</taxon>
        <taxon>Bacteroidota</taxon>
        <taxon>Bacteroidia</taxon>
        <taxon>Bacteroidales</taxon>
        <taxon>Dysgonomonadaceae</taxon>
        <taxon>Dysgonomonas</taxon>
    </lineage>
</organism>
<dbReference type="Gene3D" id="3.40.1420.30">
    <property type="match status" value="1"/>
</dbReference>
<feature type="signal peptide" evidence="1">
    <location>
        <begin position="1"/>
        <end position="19"/>
    </location>
</feature>
<dbReference type="SUPFAM" id="SSF160574">
    <property type="entry name" value="BT0923-like"/>
    <property type="match status" value="1"/>
</dbReference>
<keyword evidence="4" id="KW-1185">Reference proteome</keyword>
<dbReference type="STRING" id="1346286.SAMN05444362_104204"/>
<evidence type="ECO:0000256" key="1">
    <source>
        <dbReference type="SAM" id="SignalP"/>
    </source>
</evidence>